<proteinExistence type="predicted"/>
<evidence type="ECO:0000313" key="3">
    <source>
        <dbReference type="Proteomes" id="UP001060895"/>
    </source>
</evidence>
<keyword evidence="3" id="KW-1185">Reference proteome</keyword>
<gene>
    <name evidence="2" type="ORF">AA12717_1695</name>
</gene>
<accession>A0ABQ0P6F9</accession>
<feature type="region of interest" description="Disordered" evidence="1">
    <location>
        <begin position="1"/>
        <end position="33"/>
    </location>
</feature>
<organism evidence="2 3">
    <name type="scientific">Gluconacetobacter sacchari DSM 12717</name>
    <dbReference type="NCBI Taxonomy" id="1307940"/>
    <lineage>
        <taxon>Bacteria</taxon>
        <taxon>Pseudomonadati</taxon>
        <taxon>Pseudomonadota</taxon>
        <taxon>Alphaproteobacteria</taxon>
        <taxon>Acetobacterales</taxon>
        <taxon>Acetobacteraceae</taxon>
        <taxon>Gluconacetobacter</taxon>
    </lineage>
</organism>
<protein>
    <submittedName>
        <fullName evidence="2">Uncharacterized protein</fullName>
    </submittedName>
</protein>
<dbReference type="EMBL" id="BAQP01000089">
    <property type="protein sequence ID" value="GBQ24115.1"/>
    <property type="molecule type" value="Genomic_DNA"/>
</dbReference>
<reference evidence="2" key="1">
    <citation type="submission" date="2013-04" db="EMBL/GenBank/DDBJ databases">
        <title>The genome sequencing project of 58 acetic acid bacteria.</title>
        <authorList>
            <person name="Okamoto-Kainuma A."/>
            <person name="Ishikawa M."/>
            <person name="Umino S."/>
            <person name="Koizumi Y."/>
            <person name="Shiwa Y."/>
            <person name="Yoshikawa H."/>
            <person name="Matsutani M."/>
            <person name="Matsushita K."/>
        </authorList>
    </citation>
    <scope>NUCLEOTIDE SEQUENCE</scope>
    <source>
        <strain evidence="2">DSM 12717</strain>
    </source>
</reference>
<comment type="caution">
    <text evidence="2">The sequence shown here is derived from an EMBL/GenBank/DDBJ whole genome shotgun (WGS) entry which is preliminary data.</text>
</comment>
<dbReference type="Proteomes" id="UP001060895">
    <property type="component" value="Unassembled WGS sequence"/>
</dbReference>
<evidence type="ECO:0000256" key="1">
    <source>
        <dbReference type="SAM" id="MobiDB-lite"/>
    </source>
</evidence>
<name>A0ABQ0P6F9_9PROT</name>
<sequence>MVKPWHGRADLSRGEGLRMVNDQGAAPDSAGPGHGGFEEIYAGLLSLARVLALEHRLLRQQLAAVSGDTEEGRTLEGLVALGGLIEQRVAHLLGLAREAGRL</sequence>
<feature type="compositionally biased region" description="Basic and acidic residues" evidence="1">
    <location>
        <begin position="7"/>
        <end position="16"/>
    </location>
</feature>
<evidence type="ECO:0000313" key="2">
    <source>
        <dbReference type="EMBL" id="GBQ24115.1"/>
    </source>
</evidence>